<dbReference type="InParanoid" id="A0A6P8IGR7"/>
<dbReference type="Gene3D" id="2.60.120.620">
    <property type="entry name" value="q2cbj1_9rhob like domain"/>
    <property type="match status" value="1"/>
</dbReference>
<organism evidence="3 4">
    <name type="scientific">Actinia tenebrosa</name>
    <name type="common">Australian red waratah sea anemone</name>
    <dbReference type="NCBI Taxonomy" id="6105"/>
    <lineage>
        <taxon>Eukaryota</taxon>
        <taxon>Metazoa</taxon>
        <taxon>Cnidaria</taxon>
        <taxon>Anthozoa</taxon>
        <taxon>Hexacorallia</taxon>
        <taxon>Actiniaria</taxon>
        <taxon>Actiniidae</taxon>
        <taxon>Actinia</taxon>
    </lineage>
</organism>
<sequence>MPGKEADAPDAPSKPYVIEWPKYEPLEEWLRTQPTDKWKENFDNDGFLIVHNLINDECVNIYKDLYMKLLSGEINTDPHRQDLGWYNPQKNKNQENICQIMWPSLYIPTLMEGPLHERVSAINKIIVGPDAVFDFDMLIAKGPNTDTSTPWHQDESYWPDMPDKRTATCWVALDNATVDNGCMWFVPGSHKKPLREHRSAAKGAHILQCDCTEEEGVPQPLPPGSCSFHTGRTLHYTRGNTTDNLRRAYITNYRPAAMVEWEREHNFSHGKPGVDTTKRSDNVTIVRRHLSDQNQ</sequence>
<dbReference type="GeneID" id="116301065"/>
<evidence type="ECO:0000313" key="3">
    <source>
        <dbReference type="Proteomes" id="UP000515163"/>
    </source>
</evidence>
<dbReference type="KEGG" id="aten:116301065"/>
<name>A0A6P8IGR7_ACTTE</name>
<dbReference type="InterPro" id="IPR008775">
    <property type="entry name" value="Phytyl_CoA_dOase-like"/>
</dbReference>
<dbReference type="SUPFAM" id="SSF51197">
    <property type="entry name" value="Clavaminate synthase-like"/>
    <property type="match status" value="1"/>
</dbReference>
<dbReference type="PANTHER" id="PTHR20883">
    <property type="entry name" value="PHYTANOYL-COA DIOXYGENASE DOMAIN CONTAINING 1"/>
    <property type="match status" value="1"/>
</dbReference>
<dbReference type="Pfam" id="PF05721">
    <property type="entry name" value="PhyH"/>
    <property type="match status" value="1"/>
</dbReference>
<dbReference type="OrthoDB" id="445007at2759"/>
<protein>
    <submittedName>
        <fullName evidence="4">Phytanoyl-CoA dioxygenase domain-containing protein 1 homolog</fullName>
    </submittedName>
</protein>
<dbReference type="GO" id="GO:0051213">
    <property type="term" value="F:dioxygenase activity"/>
    <property type="evidence" value="ECO:0007669"/>
    <property type="project" value="UniProtKB-KW"/>
</dbReference>
<dbReference type="PANTHER" id="PTHR20883:SF46">
    <property type="entry name" value="PHYTANOYL-COA HYDROXYLASE"/>
    <property type="match status" value="1"/>
</dbReference>
<feature type="region of interest" description="Disordered" evidence="2">
    <location>
        <begin position="268"/>
        <end position="295"/>
    </location>
</feature>
<evidence type="ECO:0000256" key="1">
    <source>
        <dbReference type="ARBA" id="ARBA00001962"/>
    </source>
</evidence>
<dbReference type="RefSeq" id="XP_031565926.1">
    <property type="nucleotide sequence ID" value="XM_031710066.1"/>
</dbReference>
<keyword evidence="4" id="KW-0223">Dioxygenase</keyword>
<comment type="cofactor">
    <cofactor evidence="1">
        <name>Fe cation</name>
        <dbReference type="ChEBI" id="CHEBI:24875"/>
    </cofactor>
</comment>
<keyword evidence="4" id="KW-0560">Oxidoreductase</keyword>
<dbReference type="Proteomes" id="UP000515163">
    <property type="component" value="Unplaced"/>
</dbReference>
<keyword evidence="3" id="KW-1185">Reference proteome</keyword>
<accession>A0A6P8IGR7</accession>
<dbReference type="AlphaFoldDB" id="A0A6P8IGR7"/>
<gene>
    <name evidence="4" type="primary">LOC116301065</name>
</gene>
<evidence type="ECO:0000256" key="2">
    <source>
        <dbReference type="SAM" id="MobiDB-lite"/>
    </source>
</evidence>
<reference evidence="4" key="1">
    <citation type="submission" date="2025-08" db="UniProtKB">
        <authorList>
            <consortium name="RefSeq"/>
        </authorList>
    </citation>
    <scope>IDENTIFICATION</scope>
</reference>
<proteinExistence type="predicted"/>
<evidence type="ECO:0000313" key="4">
    <source>
        <dbReference type="RefSeq" id="XP_031565926.1"/>
    </source>
</evidence>